<feature type="region of interest" description="Disordered" evidence="7">
    <location>
        <begin position="93"/>
        <end position="115"/>
    </location>
</feature>
<feature type="compositionally biased region" description="Polar residues" evidence="7">
    <location>
        <begin position="1"/>
        <end position="16"/>
    </location>
</feature>
<dbReference type="GO" id="GO:0051301">
    <property type="term" value="P:cell division"/>
    <property type="evidence" value="ECO:0007669"/>
    <property type="project" value="UniProtKB-KW"/>
</dbReference>
<protein>
    <submittedName>
        <fullName evidence="10">Cyclin A</fullName>
    </submittedName>
</protein>
<feature type="region of interest" description="Disordered" evidence="7">
    <location>
        <begin position="148"/>
        <end position="174"/>
    </location>
</feature>
<keyword evidence="4 6" id="KW-0195">Cyclin</keyword>
<evidence type="ECO:0000313" key="10">
    <source>
        <dbReference type="EMBL" id="CAB3995919.1"/>
    </source>
</evidence>
<evidence type="ECO:0000256" key="7">
    <source>
        <dbReference type="SAM" id="MobiDB-lite"/>
    </source>
</evidence>
<dbReference type="PANTHER" id="PTHR10177">
    <property type="entry name" value="CYCLINS"/>
    <property type="match status" value="1"/>
</dbReference>
<dbReference type="Pfam" id="PF02984">
    <property type="entry name" value="Cyclin_C"/>
    <property type="match status" value="1"/>
</dbReference>
<dbReference type="OrthoDB" id="5590282at2759"/>
<dbReference type="EMBL" id="CACRXK020002761">
    <property type="protein sequence ID" value="CAB3995919.1"/>
    <property type="molecule type" value="Genomic_DNA"/>
</dbReference>
<dbReference type="PROSITE" id="PS00292">
    <property type="entry name" value="CYCLINS"/>
    <property type="match status" value="1"/>
</dbReference>
<dbReference type="PIRSF" id="PIRSF001771">
    <property type="entry name" value="Cyclin_A_B_D_E"/>
    <property type="match status" value="1"/>
</dbReference>
<accession>A0A7D9I3W5</accession>
<dbReference type="Pfam" id="PF16500">
    <property type="entry name" value="Cyclin_N2"/>
    <property type="match status" value="1"/>
</dbReference>
<evidence type="ECO:0000256" key="3">
    <source>
        <dbReference type="ARBA" id="ARBA00022776"/>
    </source>
</evidence>
<feature type="compositionally biased region" description="Acidic residues" evidence="7">
    <location>
        <begin position="152"/>
        <end position="162"/>
    </location>
</feature>
<feature type="domain" description="Cyclin-like" evidence="8">
    <location>
        <begin position="220"/>
        <end position="304"/>
    </location>
</feature>
<dbReference type="InterPro" id="IPR032447">
    <property type="entry name" value="Cyclin-A_N"/>
</dbReference>
<sequence length="440" mass="49373">MTSTGLRVSTNALNQNERSKLTKRSQKENADSKRNEPLPAKRAALGTLSSNNIRIQPFRAAKAQAPTASHRNSSEANVFAKVSHSAFNVPPQGFSVYIDKDTSKPKSSSSGRFDSLDLDPVVTALSRQPLTEVFPAPSIQNDLYDSPMLLDSSDDEESEADIPEPVKDIDSNSDTITDVPEYAAEIHQYLKAAELKHRPKPGYMKKQPDINNSMRAILVDWLVEVGEEYRLCPDTLYLAVNYIDRFLSSMVVVRKKLQLVGTACMLIASKLEEIYPPEVAEFVYITDDTYSDKEVRKMENLVLKVLQFDMNVPTILSFLDRYEKAADFPQDMKRKLCFLTRYICELTLQDADPYLKYHPSTIAASAVVLALHILELPSWTPSLKHYTGVDLASLNDCISDLHRTFSMAPNQTQKAIREKYAESRYLNVANIPSPSTIPIA</sequence>
<comment type="caution">
    <text evidence="10">The sequence shown here is derived from an EMBL/GenBank/DDBJ whole genome shotgun (WGS) entry which is preliminary data.</text>
</comment>
<dbReference type="InterPro" id="IPR039361">
    <property type="entry name" value="Cyclin"/>
</dbReference>
<keyword evidence="3" id="KW-0498">Mitosis</keyword>
<dbReference type="GO" id="GO:0016538">
    <property type="term" value="F:cyclin-dependent protein serine/threonine kinase regulator activity"/>
    <property type="evidence" value="ECO:0007669"/>
    <property type="project" value="InterPro"/>
</dbReference>
<dbReference type="FunFam" id="1.10.472.10:FF:000001">
    <property type="entry name" value="G2/mitotic-specific cyclin"/>
    <property type="match status" value="1"/>
</dbReference>
<organism evidence="10 11">
    <name type="scientific">Paramuricea clavata</name>
    <name type="common">Red gorgonian</name>
    <name type="synonym">Violescent sea-whip</name>
    <dbReference type="NCBI Taxonomy" id="317549"/>
    <lineage>
        <taxon>Eukaryota</taxon>
        <taxon>Metazoa</taxon>
        <taxon>Cnidaria</taxon>
        <taxon>Anthozoa</taxon>
        <taxon>Octocorallia</taxon>
        <taxon>Malacalcyonacea</taxon>
        <taxon>Plexauridae</taxon>
        <taxon>Paramuricea</taxon>
    </lineage>
</organism>
<reference evidence="10" key="1">
    <citation type="submission" date="2020-04" db="EMBL/GenBank/DDBJ databases">
        <authorList>
            <person name="Alioto T."/>
            <person name="Alioto T."/>
            <person name="Gomez Garrido J."/>
        </authorList>
    </citation>
    <scope>NUCLEOTIDE SEQUENCE</scope>
    <source>
        <strain evidence="10">A484AB</strain>
    </source>
</reference>
<evidence type="ECO:0000256" key="1">
    <source>
        <dbReference type="ARBA" id="ARBA00006955"/>
    </source>
</evidence>
<dbReference type="SMART" id="SM00385">
    <property type="entry name" value="CYCLIN"/>
    <property type="match status" value="2"/>
</dbReference>
<dbReference type="InterPro" id="IPR046965">
    <property type="entry name" value="Cyclin_A/B-like"/>
</dbReference>
<feature type="region of interest" description="Disordered" evidence="7">
    <location>
        <begin position="1"/>
        <end position="49"/>
    </location>
</feature>
<evidence type="ECO:0000259" key="9">
    <source>
        <dbReference type="SMART" id="SM01332"/>
    </source>
</evidence>
<name>A0A7D9I3W5_PARCT</name>
<evidence type="ECO:0000256" key="6">
    <source>
        <dbReference type="RuleBase" id="RU000383"/>
    </source>
</evidence>
<feature type="domain" description="Cyclin C-terminal" evidence="9">
    <location>
        <begin position="313"/>
        <end position="434"/>
    </location>
</feature>
<dbReference type="Pfam" id="PF00134">
    <property type="entry name" value="Cyclin_N"/>
    <property type="match status" value="1"/>
</dbReference>
<feature type="domain" description="Cyclin-like" evidence="8">
    <location>
        <begin position="317"/>
        <end position="403"/>
    </location>
</feature>
<dbReference type="SMART" id="SM01332">
    <property type="entry name" value="Cyclin_C"/>
    <property type="match status" value="1"/>
</dbReference>
<keyword evidence="2" id="KW-0132">Cell division</keyword>
<dbReference type="InterPro" id="IPR004367">
    <property type="entry name" value="Cyclin_C-dom"/>
</dbReference>
<dbReference type="InterPro" id="IPR036915">
    <property type="entry name" value="Cyclin-like_sf"/>
</dbReference>
<dbReference type="Gene3D" id="1.10.472.10">
    <property type="entry name" value="Cyclin-like"/>
    <property type="match status" value="2"/>
</dbReference>
<evidence type="ECO:0000256" key="5">
    <source>
        <dbReference type="ARBA" id="ARBA00023306"/>
    </source>
</evidence>
<dbReference type="CDD" id="cd20504">
    <property type="entry name" value="CYCLIN_CCNA_rpt1"/>
    <property type="match status" value="1"/>
</dbReference>
<evidence type="ECO:0000259" key="8">
    <source>
        <dbReference type="SMART" id="SM00385"/>
    </source>
</evidence>
<gene>
    <name evidence="10" type="ORF">PACLA_8A078663</name>
</gene>
<dbReference type="AlphaFoldDB" id="A0A7D9I3W5"/>
<dbReference type="InterPro" id="IPR013763">
    <property type="entry name" value="Cyclin-like_dom"/>
</dbReference>
<feature type="compositionally biased region" description="Basic and acidic residues" evidence="7">
    <location>
        <begin position="17"/>
        <end position="36"/>
    </location>
</feature>
<keyword evidence="5" id="KW-0131">Cell cycle</keyword>
<dbReference type="Proteomes" id="UP001152795">
    <property type="component" value="Unassembled WGS sequence"/>
</dbReference>
<evidence type="ECO:0000256" key="2">
    <source>
        <dbReference type="ARBA" id="ARBA00022618"/>
    </source>
</evidence>
<evidence type="ECO:0000313" key="11">
    <source>
        <dbReference type="Proteomes" id="UP001152795"/>
    </source>
</evidence>
<dbReference type="InterPro" id="IPR048258">
    <property type="entry name" value="Cyclins_cyclin-box"/>
</dbReference>
<dbReference type="InterPro" id="IPR006671">
    <property type="entry name" value="Cyclin_N"/>
</dbReference>
<keyword evidence="11" id="KW-1185">Reference proteome</keyword>
<proteinExistence type="inferred from homology"/>
<dbReference type="SUPFAM" id="SSF47954">
    <property type="entry name" value="Cyclin-like"/>
    <property type="match status" value="2"/>
</dbReference>
<dbReference type="GO" id="GO:0044772">
    <property type="term" value="P:mitotic cell cycle phase transition"/>
    <property type="evidence" value="ECO:0007669"/>
    <property type="project" value="InterPro"/>
</dbReference>
<comment type="similarity">
    <text evidence="1">Belongs to the cyclin family. Cyclin AB subfamily.</text>
</comment>
<evidence type="ECO:0000256" key="4">
    <source>
        <dbReference type="ARBA" id="ARBA00023127"/>
    </source>
</evidence>